<evidence type="ECO:0000313" key="1">
    <source>
        <dbReference type="EMBL" id="KAF8770090.1"/>
    </source>
</evidence>
<evidence type="ECO:0000313" key="2">
    <source>
        <dbReference type="Proteomes" id="UP000807504"/>
    </source>
</evidence>
<organism evidence="1 2">
    <name type="scientific">Argiope bruennichi</name>
    <name type="common">Wasp spider</name>
    <name type="synonym">Aranea bruennichi</name>
    <dbReference type="NCBI Taxonomy" id="94029"/>
    <lineage>
        <taxon>Eukaryota</taxon>
        <taxon>Metazoa</taxon>
        <taxon>Ecdysozoa</taxon>
        <taxon>Arthropoda</taxon>
        <taxon>Chelicerata</taxon>
        <taxon>Arachnida</taxon>
        <taxon>Araneae</taxon>
        <taxon>Araneomorphae</taxon>
        <taxon>Entelegynae</taxon>
        <taxon>Araneoidea</taxon>
        <taxon>Araneidae</taxon>
        <taxon>Argiope</taxon>
    </lineage>
</organism>
<dbReference type="InterPro" id="IPR005312">
    <property type="entry name" value="DUF1759"/>
</dbReference>
<reference evidence="1" key="1">
    <citation type="journal article" date="2020" name="bioRxiv">
        <title>Chromosome-level reference genome of the European wasp spider Argiope bruennichi: a resource for studies on range expansion and evolutionary adaptation.</title>
        <authorList>
            <person name="Sheffer M.M."/>
            <person name="Hoppe A."/>
            <person name="Krehenwinkel H."/>
            <person name="Uhl G."/>
            <person name="Kuss A.W."/>
            <person name="Jensen L."/>
            <person name="Jensen C."/>
            <person name="Gillespie R.G."/>
            <person name="Hoff K.J."/>
            <person name="Prost S."/>
        </authorList>
    </citation>
    <scope>NUCLEOTIDE SEQUENCE</scope>
</reference>
<comment type="caution">
    <text evidence="1">The sequence shown here is derived from an EMBL/GenBank/DDBJ whole genome shotgun (WGS) entry which is preliminary data.</text>
</comment>
<name>A0A8T0EBR4_ARGBR</name>
<dbReference type="EMBL" id="JABXBU010002228">
    <property type="protein sequence ID" value="KAF8770090.1"/>
    <property type="molecule type" value="Genomic_DNA"/>
</dbReference>
<gene>
    <name evidence="1" type="ORF">HNY73_017661</name>
</gene>
<dbReference type="Proteomes" id="UP000807504">
    <property type="component" value="Unassembled WGS sequence"/>
</dbReference>
<proteinExistence type="predicted"/>
<dbReference type="Pfam" id="PF03564">
    <property type="entry name" value="DUF1759"/>
    <property type="match status" value="1"/>
</dbReference>
<accession>A0A8T0EBR4</accession>
<keyword evidence="2" id="KW-1185">Reference proteome</keyword>
<dbReference type="AlphaFoldDB" id="A0A8T0EBR4"/>
<reference evidence="1" key="2">
    <citation type="submission" date="2020-06" db="EMBL/GenBank/DDBJ databases">
        <authorList>
            <person name="Sheffer M."/>
        </authorList>
    </citation>
    <scope>NUCLEOTIDE SEQUENCE</scope>
</reference>
<protein>
    <submittedName>
        <fullName evidence="1">Uncharacterized protein</fullName>
    </submittedName>
</protein>
<sequence>MDLKDALEVTLELKNFAEEMKVSLLVFLPKYENEIETVCTIPKANIKIPDLPLPTFIGKFQEFELFKSQFMNVIGNNPSLDETQKLIYLKSSLKNEAAFIQSDQDTFDSMLNALENIYQNK</sequence>